<evidence type="ECO:0000256" key="7">
    <source>
        <dbReference type="SAM" id="MobiDB-lite"/>
    </source>
</evidence>
<protein>
    <recommendedName>
        <fullName evidence="4 5">Small ribosomal subunit protein bS18</fullName>
    </recommendedName>
</protein>
<dbReference type="PANTHER" id="PTHR13479:SF40">
    <property type="entry name" value="SMALL RIBOSOMAL SUBUNIT PROTEIN BS18M"/>
    <property type="match status" value="1"/>
</dbReference>
<dbReference type="GO" id="GO:0006412">
    <property type="term" value="P:translation"/>
    <property type="evidence" value="ECO:0007669"/>
    <property type="project" value="UniProtKB-UniRule"/>
</dbReference>
<dbReference type="GO" id="GO:0070181">
    <property type="term" value="F:small ribosomal subunit rRNA binding"/>
    <property type="evidence" value="ECO:0007669"/>
    <property type="project" value="TreeGrafter"/>
</dbReference>
<dbReference type="InterPro" id="IPR036870">
    <property type="entry name" value="Ribosomal_bS18_sf"/>
</dbReference>
<dbReference type="GO" id="GO:0003735">
    <property type="term" value="F:structural constituent of ribosome"/>
    <property type="evidence" value="ECO:0007669"/>
    <property type="project" value="InterPro"/>
</dbReference>
<reference evidence="8" key="1">
    <citation type="submission" date="2012-01" db="EMBL/GenBank/DDBJ databases">
        <title>The Genome Sequence of Treponema denticola H-22.</title>
        <authorList>
            <consortium name="The Broad Institute Genome Sequencing Platform"/>
            <person name="Earl A."/>
            <person name="Ward D."/>
            <person name="Feldgarden M."/>
            <person name="Gevers D."/>
            <person name="Blanton J.M."/>
            <person name="Fenno C.J."/>
            <person name="Baranova O.V."/>
            <person name="Mathney J."/>
            <person name="Dewhirst F.E."/>
            <person name="Izard J."/>
            <person name="Young S.K."/>
            <person name="Zeng Q."/>
            <person name="Gargeya S."/>
            <person name="Fitzgerald M."/>
            <person name="Haas B."/>
            <person name="Abouelleil A."/>
            <person name="Alvarado L."/>
            <person name="Arachchi H.M."/>
            <person name="Berlin A."/>
            <person name="Chapman S.B."/>
            <person name="Gearin G."/>
            <person name="Goldberg J."/>
            <person name="Griggs A."/>
            <person name="Gujja S."/>
            <person name="Hansen M."/>
            <person name="Heiman D."/>
            <person name="Howarth C."/>
            <person name="Larimer J."/>
            <person name="Lui A."/>
            <person name="MacDonald P.J.P."/>
            <person name="McCowen C."/>
            <person name="Montmayeur A."/>
            <person name="Murphy C."/>
            <person name="Neiman D."/>
            <person name="Pearson M."/>
            <person name="Priest M."/>
            <person name="Roberts A."/>
            <person name="Saif S."/>
            <person name="Shea T."/>
            <person name="Sisk P."/>
            <person name="Stolte C."/>
            <person name="Sykes S."/>
            <person name="Wortman J."/>
            <person name="Nusbaum C."/>
            <person name="Birren B."/>
        </authorList>
    </citation>
    <scope>NUCLEOTIDE SEQUENCE [LARGE SCALE GENOMIC DNA]</scope>
    <source>
        <strain evidence="8">H-22</strain>
    </source>
</reference>
<comment type="similarity">
    <text evidence="1 5 6">Belongs to the bacterial ribosomal protein bS18 family.</text>
</comment>
<dbReference type="Pfam" id="PF01084">
    <property type="entry name" value="Ribosomal_S18"/>
    <property type="match status" value="1"/>
</dbReference>
<sequence>MSDETMNDVDMEANMQENIREGEDKRKGRSFYRKKVCRFCAQKVKIDYKEPDALRRFITERGKILPRRITGTCAKHQRKLAVEIKRARAVALLPFVMNE</sequence>
<organism evidence="8">
    <name type="scientific">Treponema denticola H-22</name>
    <dbReference type="NCBI Taxonomy" id="999432"/>
    <lineage>
        <taxon>Bacteria</taxon>
        <taxon>Pseudomonadati</taxon>
        <taxon>Spirochaetota</taxon>
        <taxon>Spirochaetia</taxon>
        <taxon>Spirochaetales</taxon>
        <taxon>Treponemataceae</taxon>
        <taxon>Treponema</taxon>
    </lineage>
</organism>
<dbReference type="HOGENOM" id="CLU_148710_0_3_12"/>
<dbReference type="PANTHER" id="PTHR13479">
    <property type="entry name" value="30S RIBOSOMAL PROTEIN S18"/>
    <property type="match status" value="1"/>
</dbReference>
<comment type="function">
    <text evidence="5">Binds as a heterodimer with protein bS6 to the central domain of the 16S rRNA, where it helps stabilize the platform of the 30S subunit.</text>
</comment>
<feature type="region of interest" description="Disordered" evidence="7">
    <location>
        <begin position="1"/>
        <end position="26"/>
    </location>
</feature>
<dbReference type="InterPro" id="IPR018275">
    <property type="entry name" value="Ribosomal_bS18_CS"/>
</dbReference>
<accession>A0A0E2E8E0</accession>
<evidence type="ECO:0000256" key="1">
    <source>
        <dbReference type="ARBA" id="ARBA00005589"/>
    </source>
</evidence>
<name>A0A0E2E8E0_TREDN</name>
<keyword evidence="5" id="KW-0694">RNA-binding</keyword>
<dbReference type="AlphaFoldDB" id="A0A0E2E8E0"/>
<comment type="caution">
    <text evidence="8">The sequence shown here is derived from an EMBL/GenBank/DDBJ whole genome shotgun (WGS) entry which is preliminary data.</text>
</comment>
<evidence type="ECO:0000256" key="5">
    <source>
        <dbReference type="HAMAP-Rule" id="MF_00270"/>
    </source>
</evidence>
<dbReference type="PROSITE" id="PS00057">
    <property type="entry name" value="RIBOSOMAL_S18"/>
    <property type="match status" value="1"/>
</dbReference>
<dbReference type="NCBIfam" id="TIGR00165">
    <property type="entry name" value="S18"/>
    <property type="match status" value="1"/>
</dbReference>
<evidence type="ECO:0000256" key="3">
    <source>
        <dbReference type="ARBA" id="ARBA00023274"/>
    </source>
</evidence>
<dbReference type="SUPFAM" id="SSF46911">
    <property type="entry name" value="Ribosomal protein S18"/>
    <property type="match status" value="1"/>
</dbReference>
<gene>
    <name evidence="5" type="primary">rpsR</name>
    <name evidence="8" type="ORF">HMPREF9726_00451</name>
</gene>
<dbReference type="GO" id="GO:0022627">
    <property type="term" value="C:cytosolic small ribosomal subunit"/>
    <property type="evidence" value="ECO:0007669"/>
    <property type="project" value="TreeGrafter"/>
</dbReference>
<feature type="compositionally biased region" description="Acidic residues" evidence="7">
    <location>
        <begin position="1"/>
        <end position="11"/>
    </location>
</feature>
<dbReference type="PRINTS" id="PR00974">
    <property type="entry name" value="RIBOSOMALS18"/>
</dbReference>
<evidence type="ECO:0000256" key="6">
    <source>
        <dbReference type="RuleBase" id="RU003910"/>
    </source>
</evidence>
<dbReference type="Proteomes" id="UP000011705">
    <property type="component" value="Chromosome"/>
</dbReference>
<evidence type="ECO:0000256" key="4">
    <source>
        <dbReference type="ARBA" id="ARBA00035141"/>
    </source>
</evidence>
<dbReference type="HAMAP" id="MF_00270">
    <property type="entry name" value="Ribosomal_bS18"/>
    <property type="match status" value="1"/>
</dbReference>
<keyword evidence="2 5" id="KW-0689">Ribosomal protein</keyword>
<comment type="subunit">
    <text evidence="5">Part of the 30S ribosomal subunit. Forms a tight heterodimer with protein bS6.</text>
</comment>
<dbReference type="EMBL" id="AGDV01000001">
    <property type="protein sequence ID" value="EMB36259.1"/>
    <property type="molecule type" value="Genomic_DNA"/>
</dbReference>
<keyword evidence="3 5" id="KW-0687">Ribonucleoprotein</keyword>
<dbReference type="InterPro" id="IPR001648">
    <property type="entry name" value="Ribosomal_bS18"/>
</dbReference>
<proteinExistence type="inferred from homology"/>
<dbReference type="PATRIC" id="fig|999432.5.peg.467"/>
<keyword evidence="5" id="KW-0699">rRNA-binding</keyword>
<evidence type="ECO:0000256" key="2">
    <source>
        <dbReference type="ARBA" id="ARBA00022980"/>
    </source>
</evidence>
<evidence type="ECO:0000313" key="8">
    <source>
        <dbReference type="EMBL" id="EMB36259.1"/>
    </source>
</evidence>
<dbReference type="Gene3D" id="4.10.640.10">
    <property type="entry name" value="Ribosomal protein S18"/>
    <property type="match status" value="1"/>
</dbReference>